<dbReference type="InterPro" id="IPR025874">
    <property type="entry name" value="DZR"/>
</dbReference>
<reference evidence="8" key="2">
    <citation type="journal article" date="2021" name="PeerJ">
        <title>Extensive microbial diversity within the chicken gut microbiome revealed by metagenomics and culture.</title>
        <authorList>
            <person name="Gilroy R."/>
            <person name="Ravi A."/>
            <person name="Getino M."/>
            <person name="Pursley I."/>
            <person name="Horton D.L."/>
            <person name="Alikhan N.F."/>
            <person name="Baker D."/>
            <person name="Gharbi K."/>
            <person name="Hall N."/>
            <person name="Watson M."/>
            <person name="Adriaenssens E.M."/>
            <person name="Foster-Nyarko E."/>
            <person name="Jarju S."/>
            <person name="Secka A."/>
            <person name="Antonio M."/>
            <person name="Oren A."/>
            <person name="Chaudhuri R.R."/>
            <person name="La Ragione R."/>
            <person name="Hildebrand F."/>
            <person name="Pallen M.J."/>
        </authorList>
    </citation>
    <scope>NUCLEOTIDE SEQUENCE</scope>
    <source>
        <strain evidence="8">4920</strain>
    </source>
</reference>
<sequence>MYCRNCGSQMDPDAAVCVKCGYQKGQGNQFCPHCGAQVEPGAGFCVKCGVPLSTASAAQSTMAKSRIAAGLLGIFLGGLGVHSFYLGYTGKGVAQIVLSLFCGIGAIWGFIEGIMILVGSINVDANGVPLRD</sequence>
<dbReference type="Pfam" id="PF05154">
    <property type="entry name" value="TM2"/>
    <property type="match status" value="1"/>
</dbReference>
<evidence type="ECO:0000313" key="8">
    <source>
        <dbReference type="EMBL" id="HIV03061.1"/>
    </source>
</evidence>
<accession>A0A9D1NIB6</accession>
<comment type="caution">
    <text evidence="8">The sequence shown here is derived from an EMBL/GenBank/DDBJ whole genome shotgun (WGS) entry which is preliminary data.</text>
</comment>
<dbReference type="GO" id="GO:0016020">
    <property type="term" value="C:membrane"/>
    <property type="evidence" value="ECO:0007669"/>
    <property type="project" value="UniProtKB-SubCell"/>
</dbReference>
<evidence type="ECO:0000259" key="7">
    <source>
        <dbReference type="Pfam" id="PF12773"/>
    </source>
</evidence>
<comment type="subcellular location">
    <subcellularLocation>
        <location evidence="1">Membrane</location>
        <topology evidence="1">Multi-pass membrane protein</topology>
    </subcellularLocation>
</comment>
<dbReference type="EMBL" id="DVOF01000167">
    <property type="protein sequence ID" value="HIV03061.1"/>
    <property type="molecule type" value="Genomic_DNA"/>
</dbReference>
<feature type="transmembrane region" description="Helical" evidence="5">
    <location>
        <begin position="92"/>
        <end position="111"/>
    </location>
</feature>
<dbReference type="Proteomes" id="UP000886743">
    <property type="component" value="Unassembled WGS sequence"/>
</dbReference>
<feature type="domain" description="DZANK-type" evidence="7">
    <location>
        <begin position="3"/>
        <end position="49"/>
    </location>
</feature>
<evidence type="ECO:0000256" key="1">
    <source>
        <dbReference type="ARBA" id="ARBA00004141"/>
    </source>
</evidence>
<proteinExistence type="predicted"/>
<name>A0A9D1NIB6_9FIRM</name>
<reference evidence="8" key="1">
    <citation type="submission" date="2020-10" db="EMBL/GenBank/DDBJ databases">
        <authorList>
            <person name="Gilroy R."/>
        </authorList>
    </citation>
    <scope>NUCLEOTIDE SEQUENCE</scope>
    <source>
        <strain evidence="8">4920</strain>
    </source>
</reference>
<gene>
    <name evidence="8" type="ORF">IAC74_05750</name>
</gene>
<keyword evidence="4 5" id="KW-0472">Membrane</keyword>
<evidence type="ECO:0000256" key="4">
    <source>
        <dbReference type="ARBA" id="ARBA00023136"/>
    </source>
</evidence>
<evidence type="ECO:0000256" key="5">
    <source>
        <dbReference type="SAM" id="Phobius"/>
    </source>
</evidence>
<keyword evidence="3 5" id="KW-1133">Transmembrane helix</keyword>
<dbReference type="Pfam" id="PF12773">
    <property type="entry name" value="DZR"/>
    <property type="match status" value="1"/>
</dbReference>
<dbReference type="InterPro" id="IPR007829">
    <property type="entry name" value="TM2"/>
</dbReference>
<evidence type="ECO:0000259" key="6">
    <source>
        <dbReference type="Pfam" id="PF05154"/>
    </source>
</evidence>
<protein>
    <submittedName>
        <fullName evidence="8">TM2 domain-containing protein</fullName>
    </submittedName>
</protein>
<feature type="transmembrane region" description="Helical" evidence="5">
    <location>
        <begin position="67"/>
        <end position="86"/>
    </location>
</feature>
<feature type="domain" description="TM2" evidence="6">
    <location>
        <begin position="63"/>
        <end position="114"/>
    </location>
</feature>
<organism evidence="8 9">
    <name type="scientific">Candidatus Aphodoplasma excrementigallinarum</name>
    <dbReference type="NCBI Taxonomy" id="2840673"/>
    <lineage>
        <taxon>Bacteria</taxon>
        <taxon>Bacillati</taxon>
        <taxon>Bacillota</taxon>
        <taxon>Clostridia</taxon>
        <taxon>Eubacteriales</taxon>
        <taxon>Candidatus Aphodoplasma</taxon>
    </lineage>
</organism>
<keyword evidence="2 5" id="KW-0812">Transmembrane</keyword>
<dbReference type="AlphaFoldDB" id="A0A9D1NIB6"/>
<evidence type="ECO:0000256" key="2">
    <source>
        <dbReference type="ARBA" id="ARBA00022692"/>
    </source>
</evidence>
<evidence type="ECO:0000256" key="3">
    <source>
        <dbReference type="ARBA" id="ARBA00022989"/>
    </source>
</evidence>
<evidence type="ECO:0000313" key="9">
    <source>
        <dbReference type="Proteomes" id="UP000886743"/>
    </source>
</evidence>